<protein>
    <submittedName>
        <fullName evidence="2">Uncharacterized protein</fullName>
    </submittedName>
</protein>
<feature type="region of interest" description="Disordered" evidence="1">
    <location>
        <begin position="95"/>
        <end position="145"/>
    </location>
</feature>
<accession>A0A540L4W1</accession>
<dbReference type="Proteomes" id="UP000315295">
    <property type="component" value="Unassembled WGS sequence"/>
</dbReference>
<reference evidence="2 3" key="1">
    <citation type="journal article" date="2019" name="G3 (Bethesda)">
        <title>Sequencing of a Wild Apple (Malus baccata) Genome Unravels the Differences Between Cultivated and Wild Apple Species Regarding Disease Resistance and Cold Tolerance.</title>
        <authorList>
            <person name="Chen X."/>
        </authorList>
    </citation>
    <scope>NUCLEOTIDE SEQUENCE [LARGE SCALE GENOMIC DNA]</scope>
    <source>
        <strain evidence="3">cv. Shandingzi</strain>
        <tissue evidence="2">Leaves</tissue>
    </source>
</reference>
<gene>
    <name evidence="2" type="ORF">C1H46_033097</name>
</gene>
<dbReference type="EMBL" id="VIEB01000769">
    <property type="protein sequence ID" value="TQD81379.1"/>
    <property type="molecule type" value="Genomic_DNA"/>
</dbReference>
<comment type="caution">
    <text evidence="2">The sequence shown here is derived from an EMBL/GenBank/DDBJ whole genome shotgun (WGS) entry which is preliminary data.</text>
</comment>
<name>A0A540L4W1_MALBA</name>
<proteinExistence type="predicted"/>
<sequence>MRDSFYNDPFYNAPSDFRLHSDYAFSGKEDDKPCKPDAKTVITSPKMMSLWKRSIDSNKALLLDELGLDPDALLKKVEEFDSVSQATEHSYPALIVSSEDGSGSSVQVFEEDQRDPYSEYDDYIDNDYDNESDDDEFYESDSIPMGSLPVDVIADKFGHD</sequence>
<keyword evidence="3" id="KW-1185">Reference proteome</keyword>
<feature type="compositionally biased region" description="Acidic residues" evidence="1">
    <location>
        <begin position="109"/>
        <end position="139"/>
    </location>
</feature>
<evidence type="ECO:0000313" key="2">
    <source>
        <dbReference type="EMBL" id="TQD81379.1"/>
    </source>
</evidence>
<dbReference type="AlphaFoldDB" id="A0A540L4W1"/>
<evidence type="ECO:0000313" key="3">
    <source>
        <dbReference type="Proteomes" id="UP000315295"/>
    </source>
</evidence>
<evidence type="ECO:0000256" key="1">
    <source>
        <dbReference type="SAM" id="MobiDB-lite"/>
    </source>
</evidence>
<dbReference type="STRING" id="106549.A0A540L4W1"/>
<organism evidence="2 3">
    <name type="scientific">Malus baccata</name>
    <name type="common">Siberian crab apple</name>
    <name type="synonym">Pyrus baccata</name>
    <dbReference type="NCBI Taxonomy" id="106549"/>
    <lineage>
        <taxon>Eukaryota</taxon>
        <taxon>Viridiplantae</taxon>
        <taxon>Streptophyta</taxon>
        <taxon>Embryophyta</taxon>
        <taxon>Tracheophyta</taxon>
        <taxon>Spermatophyta</taxon>
        <taxon>Magnoliopsida</taxon>
        <taxon>eudicotyledons</taxon>
        <taxon>Gunneridae</taxon>
        <taxon>Pentapetalae</taxon>
        <taxon>rosids</taxon>
        <taxon>fabids</taxon>
        <taxon>Rosales</taxon>
        <taxon>Rosaceae</taxon>
        <taxon>Amygdaloideae</taxon>
        <taxon>Maleae</taxon>
        <taxon>Malus</taxon>
    </lineage>
</organism>